<feature type="domain" description="Putative Flp pilus-assembly TadG-like N-terminal" evidence="2">
    <location>
        <begin position="14"/>
        <end position="60"/>
    </location>
</feature>
<keyword evidence="1" id="KW-0812">Transmembrane</keyword>
<dbReference type="Pfam" id="PF13400">
    <property type="entry name" value="Tad"/>
    <property type="match status" value="1"/>
</dbReference>
<gene>
    <name evidence="3" type="ORF">LQ327_09220</name>
</gene>
<accession>A0ABS8P5N1</accession>
<dbReference type="RefSeq" id="WP_230731822.1">
    <property type="nucleotide sequence ID" value="NZ_JAJNDB010000001.1"/>
</dbReference>
<dbReference type="Proteomes" id="UP001199469">
    <property type="component" value="Unassembled WGS sequence"/>
</dbReference>
<comment type="caution">
    <text evidence="3">The sequence shown here is derived from an EMBL/GenBank/DDBJ whole genome shotgun (WGS) entry which is preliminary data.</text>
</comment>
<protein>
    <submittedName>
        <fullName evidence="3">Flp pilus-assembly TadE/G-like family protein</fullName>
    </submittedName>
</protein>
<dbReference type="EMBL" id="JAJNDB010000001">
    <property type="protein sequence ID" value="MCD2193562.1"/>
    <property type="molecule type" value="Genomic_DNA"/>
</dbReference>
<dbReference type="InterPro" id="IPR021202">
    <property type="entry name" value="Rv3654c-like"/>
</dbReference>
<proteinExistence type="predicted"/>
<organism evidence="3 4">
    <name type="scientific">Actinomycetospora endophytica</name>
    <dbReference type="NCBI Taxonomy" id="2291215"/>
    <lineage>
        <taxon>Bacteria</taxon>
        <taxon>Bacillati</taxon>
        <taxon>Actinomycetota</taxon>
        <taxon>Actinomycetes</taxon>
        <taxon>Pseudonocardiales</taxon>
        <taxon>Pseudonocardiaceae</taxon>
        <taxon>Actinomycetospora</taxon>
    </lineage>
</organism>
<evidence type="ECO:0000313" key="4">
    <source>
        <dbReference type="Proteomes" id="UP001199469"/>
    </source>
</evidence>
<feature type="transmembrane region" description="Helical" evidence="1">
    <location>
        <begin position="15"/>
        <end position="41"/>
    </location>
</feature>
<keyword evidence="4" id="KW-1185">Reference proteome</keyword>
<evidence type="ECO:0000313" key="3">
    <source>
        <dbReference type="EMBL" id="MCD2193562.1"/>
    </source>
</evidence>
<keyword evidence="1" id="KW-0472">Membrane</keyword>
<evidence type="ECO:0000256" key="1">
    <source>
        <dbReference type="SAM" id="Phobius"/>
    </source>
</evidence>
<reference evidence="3 4" key="1">
    <citation type="submission" date="2021-11" db="EMBL/GenBank/DDBJ databases">
        <title>Draft genome sequence of Actinomycetospora sp. SF1 isolated from the rhizosphere soil.</title>
        <authorList>
            <person name="Duangmal K."/>
            <person name="Chantavorakit T."/>
        </authorList>
    </citation>
    <scope>NUCLEOTIDE SEQUENCE [LARGE SCALE GENOMIC DNA]</scope>
    <source>
        <strain evidence="3 4">TBRC 5722</strain>
    </source>
</reference>
<dbReference type="NCBIfam" id="TIGR03816">
    <property type="entry name" value="tadE_like_DECH"/>
    <property type="match status" value="1"/>
</dbReference>
<keyword evidence="1" id="KW-1133">Transmembrane helix</keyword>
<name>A0ABS8P5N1_9PSEU</name>
<evidence type="ECO:0000259" key="2">
    <source>
        <dbReference type="Pfam" id="PF13400"/>
    </source>
</evidence>
<sequence length="125" mass="12716">MTAGPQSRWRDDRGVATVIAAGAIGVIALLLGALVVLGAVVATRHRAANAADLAALAGAAESVRGRQAGCDRARELAELNGGRLVACTWSGWDLQVDVARSCGCLPVADSTTVRVRAGPVVKIMG</sequence>
<dbReference type="InterPro" id="IPR028087">
    <property type="entry name" value="Tad_N"/>
</dbReference>